<evidence type="ECO:0000313" key="3">
    <source>
        <dbReference type="Proteomes" id="UP000266723"/>
    </source>
</evidence>
<proteinExistence type="predicted"/>
<comment type="caution">
    <text evidence="2">The sequence shown here is derived from an EMBL/GenBank/DDBJ whole genome shotgun (WGS) entry which is preliminary data.</text>
</comment>
<feature type="domain" description="DUF1985" evidence="1">
    <location>
        <begin position="6"/>
        <end position="68"/>
    </location>
</feature>
<dbReference type="InterPro" id="IPR015410">
    <property type="entry name" value="DUF1985"/>
</dbReference>
<dbReference type="Pfam" id="PF09331">
    <property type="entry name" value="DUF1985"/>
    <property type="match status" value="1"/>
</dbReference>
<protein>
    <recommendedName>
        <fullName evidence="1">DUF1985 domain-containing protein</fullName>
    </recommendedName>
</protein>
<dbReference type="PANTHER" id="PTHR48449:SF1">
    <property type="entry name" value="DUF1985 DOMAIN-CONTAINING PROTEIN"/>
    <property type="match status" value="1"/>
</dbReference>
<organism evidence="2 3">
    <name type="scientific">Brassica cretica</name>
    <name type="common">Mustard</name>
    <dbReference type="NCBI Taxonomy" id="69181"/>
    <lineage>
        <taxon>Eukaryota</taxon>
        <taxon>Viridiplantae</taxon>
        <taxon>Streptophyta</taxon>
        <taxon>Embryophyta</taxon>
        <taxon>Tracheophyta</taxon>
        <taxon>Spermatophyta</taxon>
        <taxon>Magnoliopsida</taxon>
        <taxon>eudicotyledons</taxon>
        <taxon>Gunneridae</taxon>
        <taxon>Pentapetalae</taxon>
        <taxon>rosids</taxon>
        <taxon>malvids</taxon>
        <taxon>Brassicales</taxon>
        <taxon>Brassicaceae</taxon>
        <taxon>Brassiceae</taxon>
        <taxon>Brassica</taxon>
    </lineage>
</organism>
<gene>
    <name evidence="2" type="ORF">DY000_02040614</name>
</gene>
<evidence type="ECO:0000259" key="1">
    <source>
        <dbReference type="Pfam" id="PF09331"/>
    </source>
</evidence>
<keyword evidence="3" id="KW-1185">Reference proteome</keyword>
<accession>A0ABQ7BC62</accession>
<dbReference type="PANTHER" id="PTHR48449">
    <property type="entry name" value="DUF1985 DOMAIN-CONTAINING PROTEIN"/>
    <property type="match status" value="1"/>
</dbReference>
<dbReference type="Proteomes" id="UP000266723">
    <property type="component" value="Unassembled WGS sequence"/>
</dbReference>
<name>A0ABQ7BC62_BRACR</name>
<reference evidence="2 3" key="1">
    <citation type="journal article" date="2020" name="BMC Genomics">
        <title>Intraspecific diversification of the crop wild relative Brassica cretica Lam. using demographic model selection.</title>
        <authorList>
            <person name="Kioukis A."/>
            <person name="Michalopoulou V.A."/>
            <person name="Briers L."/>
            <person name="Pirintsos S."/>
            <person name="Studholme D.J."/>
            <person name="Pavlidis P."/>
            <person name="Sarris P.F."/>
        </authorList>
    </citation>
    <scope>NUCLEOTIDE SEQUENCE [LARGE SCALE GENOMIC DNA]</scope>
    <source>
        <strain evidence="3">cv. PFS-1207/04</strain>
    </source>
</reference>
<sequence length="161" mass="19074">MIHNLLSRQLLCSQQYTLWPVFSGNPFCFSIAEFQVVTGLPCAPLPEKYVSPDFKFMNPAKDPCWKRIIDLSLWMCWSYHITKKPRETTQGRKLWMNNFSGARKSKDMLMPWKKLDANEFGIQRSSISESTRMVANKLRKRGIYYFFSSFDLRFWLDYVVC</sequence>
<evidence type="ECO:0000313" key="2">
    <source>
        <dbReference type="EMBL" id="KAF3529591.1"/>
    </source>
</evidence>
<dbReference type="EMBL" id="QGKV02001507">
    <property type="protein sequence ID" value="KAF3529591.1"/>
    <property type="molecule type" value="Genomic_DNA"/>
</dbReference>